<dbReference type="EMBL" id="CM043781">
    <property type="protein sequence ID" value="KAI4835809.1"/>
    <property type="molecule type" value="Genomic_DNA"/>
</dbReference>
<evidence type="ECO:0000313" key="1">
    <source>
        <dbReference type="EMBL" id="KAI4835809.1"/>
    </source>
</evidence>
<proteinExistence type="predicted"/>
<protein>
    <submittedName>
        <fullName evidence="1">Uncharacterized protein</fullName>
    </submittedName>
</protein>
<gene>
    <name evidence="1" type="ORF">MKS88_005026</name>
</gene>
<organism evidence="1 2">
    <name type="scientific">Plasmodium brasilianum</name>
    <dbReference type="NCBI Taxonomy" id="5824"/>
    <lineage>
        <taxon>Eukaryota</taxon>
        <taxon>Sar</taxon>
        <taxon>Alveolata</taxon>
        <taxon>Apicomplexa</taxon>
        <taxon>Aconoidasida</taxon>
        <taxon>Haemosporida</taxon>
        <taxon>Plasmodiidae</taxon>
        <taxon>Plasmodium</taxon>
        <taxon>Plasmodium (Plasmodium)</taxon>
    </lineage>
</organism>
<keyword evidence="2" id="KW-1185">Reference proteome</keyword>
<accession>A0ACB9Y4V5</accession>
<sequence length="2113" mass="248315">MKNYNSSSSRNKYKGENSSYNNGYSGYNYYNNYYYNNNLSYYKKKNSIYGKGVYYNEYTKEKDKNNKNSDIILHKKYDDKKNEIEQELNEIDQIKNDSVLEEVDKINNITFGNDDNLDCDFSYIMSNNLIENEKKIFKLNKLENKNLNCSEFSKLEENNDNLLDDSSTDFIKMGENKRKEHFLKYENEINYNERNRKKGTQNDNIIHSNNKNVEKKMLSKNNKVSKENDDLFQFDNKVSNLTEFINKNIFYSNENDELNDGQSSGNGDPFNFMNFDTTNEGFKELRELKKDYRNNKNIINVTHENEENGKNNYVKKKVNSEEEDEEITEKKEKRLDECKLSENEFTRMHLLSSYEQIHDNRTYNNENYKDVDYFSCLKKKNMNITGYNKRWKDESNDIDSDNINEKSSGSNNNNRSKYNSRSTSNNNDSNNNISGNGKTLLEQNYSEHARILTLNMMNNMDNIFSASGINELVESKNFVADEKLDLLNEVRNVYSDMNDLKGMNDKNGMNDMDDINGMNDMKCTKRMKDKKAINNMREVNGVNNVEVYEVKHMRNQNDINSILESSYINGGTGINENYVVTSNKYPRNNVNNFKLKDNDINETFLLHINEKKDIPYKNRVNYNLNNSNNKYNDISEGLKNYREEEYSNENCISQEHMIRKNEEEGKTKYFVCNINNDDKDTDLRELKYNKEILHDEHILSNADNFLLRNHFEDENYYINLNSKLNNFTEDDLLYLKDEENIKLNAEEDMNVLNILNEYYLDAKSTDFMLMGKNKEIFADEDQNVESKNNIPDGISKPHTNDDRSYVKNYGQGKDSGYDHGCDGKYDSNEHEDAHYYSSKQGGIDIHIETVTPHKGNNVYVNSGKTIDDVPMREIHVKDARVRGPRLSDPHLSDSRISDNNKSIQNEEGNSTKARNIMPNYGSGTNNIRLSKNLDTNNFSKKNYIGMYKNNIKDRPSRSTPNVYIEKHEQKGEYFHRNSERGANQNELHAGNYCMAAPDGNNNSNYNSSGNYNINGIINHNYNYFTNDKTHAYCGKSVNGNDFYKAAFERSVVSNENYVTKLRKQNMLKLTKFLKTSYMNMHIKQINEKLYHYYRFINKISANIKKHKYHIKYKNIMQKSDKDKLLRIQLSYMIINPCIQKNSGKWNFKNEEKGDKENINTLLNHDTVLNHDSLLNMNKGEKTLIPHFDKNKISSHTMNNSEAVFKDLPSNKYQKILNSYKSENEEEHVQNDDHMENDEPMQNSETLLLLEKLKQNYFLSQDFSILYPSGKDDKLDALLDERNFDMSNENFLNINLNKILNFSTLSEDNLKDHENEALRGGEPNERYTENTYVDDNAKMFLQMCKKRGISEENNQGDAYNEAGDKNEESREEEEEAGEGGHKEEKQNIKKLDNNNDDETKTRYKNDDYENSLYMVNGGDNICKYENIKKLGRYVFATVHEPRNLITLVKMKDTEGTDEIIDKIKFIIKSEVGDDIVEEDEQELGITANEINTKSYHQQKESRYSLDKRRNSYLITSNINSNMKNNMIKKILEVIWDLYIDIKNLYKDIDKCPYTHIGTISKYNEDIKRKKNTLFNFIFLNKINDDTQMVYSYADNNNIFLKKNITNVDIIMNKYVYLYITNTLYNNIITSTNIDHFSFPNIEDLITSLTFDQKFVSRCVRRSYEGIAGGGKNGLCQGKGDKVDRCDISDNADKTDKAGKNHLSTVSNESNIGNIFLYPFPYENNEVKLSSFDIFGKTIMFNCKYSYYNFENYNNYDCFNKMMVPKEKKKKSFFLFKEKENRKGTSQSTEADNILLADSLKIHNDIEICEMDKNQIKNDLCRLRSVYYLFVKSILKNKGAYIYKKIFKIIKKKKRMSLIYTLFSNYLLMFYIFSQVDECFDSKFEYEEFLKLQLLHINTNINTINKLLKNEKAQNKPLLQQEQNLNNPQQRQNIRYKLYNANVYTSLYIYLIDITLSYLFTPDIGIKFFQNILSLILFYNYINLYITKILFYKSGAGLLTILLVKIIPYVKEFDRNLIICFLYSVLNSMFYILSNIFYYHLNNEKKNKKYIGNESELYSKILTSMTNEIDFYKIVYKSVCSYSHQERFYEDEIAYMLQDLGKDDIVKVIMNHIKT</sequence>
<dbReference type="Proteomes" id="UP001056978">
    <property type="component" value="Chromosome 13"/>
</dbReference>
<reference evidence="1" key="1">
    <citation type="submission" date="2022-06" db="EMBL/GenBank/DDBJ databases">
        <title>The First Complete Genome of the Simian Malaria Parasite Plasmodium brasilianum.</title>
        <authorList>
            <person name="Bajic M."/>
            <person name="Ravishankar S."/>
        </authorList>
    </citation>
    <scope>NUCLEOTIDE SEQUENCE</scope>
    <source>
        <strain evidence="1">Bolivian I</strain>
    </source>
</reference>
<comment type="caution">
    <text evidence="1">The sequence shown here is derived from an EMBL/GenBank/DDBJ whole genome shotgun (WGS) entry which is preliminary data.</text>
</comment>
<evidence type="ECO:0000313" key="2">
    <source>
        <dbReference type="Proteomes" id="UP001056978"/>
    </source>
</evidence>
<name>A0ACB9Y4V5_PLABR</name>